<organism evidence="2 3">
    <name type="scientific">Belnapia mucosa</name>
    <dbReference type="NCBI Taxonomy" id="2804532"/>
    <lineage>
        <taxon>Bacteria</taxon>
        <taxon>Pseudomonadati</taxon>
        <taxon>Pseudomonadota</taxon>
        <taxon>Alphaproteobacteria</taxon>
        <taxon>Acetobacterales</taxon>
        <taxon>Roseomonadaceae</taxon>
        <taxon>Belnapia</taxon>
    </lineage>
</organism>
<evidence type="ECO:0000313" key="2">
    <source>
        <dbReference type="EMBL" id="MBL6456274.1"/>
    </source>
</evidence>
<dbReference type="RefSeq" id="WP_202825995.1">
    <property type="nucleotide sequence ID" value="NZ_JAEUXJ010000004.1"/>
</dbReference>
<dbReference type="PROSITE" id="PS00934">
    <property type="entry name" value="GLYOXALASE_I_1"/>
    <property type="match status" value="1"/>
</dbReference>
<evidence type="ECO:0008006" key="4">
    <source>
        <dbReference type="Google" id="ProtNLM"/>
    </source>
</evidence>
<dbReference type="SUPFAM" id="SSF54593">
    <property type="entry name" value="Glyoxalase/Bleomycin resistance protein/Dihydroxybiphenyl dioxygenase"/>
    <property type="match status" value="2"/>
</dbReference>
<reference evidence="2 3" key="1">
    <citation type="submission" date="2021-01" db="EMBL/GenBank/DDBJ databases">
        <title>Belnapia mucosa sp. nov. and Belnapia arida sp. nov., isolated from the Tabernas Desert (Almeria, Spain).</title>
        <authorList>
            <person name="Molina-Menor E."/>
            <person name="Vidal-Verdu A."/>
            <person name="Calonge A."/>
            <person name="Satari L."/>
            <person name="Pereto Magraner J."/>
            <person name="Porcar Miralles M."/>
        </authorList>
    </citation>
    <scope>NUCLEOTIDE SEQUENCE [LARGE SCALE GENOMIC DNA]</scope>
    <source>
        <strain evidence="2 3">T6</strain>
    </source>
</reference>
<dbReference type="InterPro" id="IPR018146">
    <property type="entry name" value="Glyoxalase_1_CS"/>
</dbReference>
<dbReference type="Gene3D" id="3.10.180.10">
    <property type="entry name" value="2,3-Dihydroxybiphenyl 1,2-Dioxygenase, domain 1"/>
    <property type="match status" value="1"/>
</dbReference>
<protein>
    <recommendedName>
        <fullName evidence="4">VOC domain-containing protein</fullName>
    </recommendedName>
</protein>
<gene>
    <name evidence="2" type="ORF">JMJ55_13145</name>
</gene>
<keyword evidence="1" id="KW-0479">Metal-binding</keyword>
<sequence>MDGMTKVECPFNRAAETLGNSVELQHVNLRVPDPLLATAFYISALGLTRDPYLVTGIDNMWANVGVSQFHLPTGPAQVLRGITGLVTPSRELLLHQLHNARRWLGGTRYAFAEAEGHVDVTCPWGNRIRVHAPDAERFGRINLGIPYVQFDATPGTLPGIARFYEQIVGAPTEMKDGALRVLVAASQHLVFRETDAPLPPYDGHHIQLAFADFGGVHAKLQERGLISREDSDHQYRFIDIVDPEDGRVLFQVEHEIRSMTHPLFRRPLVNRNPAVTNTVYAPGHEVLVPSMPPA</sequence>
<dbReference type="PANTHER" id="PTHR40280">
    <property type="entry name" value="BLR6907 PROTEIN"/>
    <property type="match status" value="1"/>
</dbReference>
<evidence type="ECO:0000313" key="3">
    <source>
        <dbReference type="Proteomes" id="UP000606490"/>
    </source>
</evidence>
<dbReference type="InterPro" id="IPR029068">
    <property type="entry name" value="Glyas_Bleomycin-R_OHBP_Dase"/>
</dbReference>
<accession>A0ABS1V6C3</accession>
<comment type="caution">
    <text evidence="2">The sequence shown here is derived from an EMBL/GenBank/DDBJ whole genome shotgun (WGS) entry which is preliminary data.</text>
</comment>
<dbReference type="PANTHER" id="PTHR40280:SF1">
    <property type="entry name" value="VOC DOMAIN-CONTAINING PROTEIN"/>
    <property type="match status" value="1"/>
</dbReference>
<evidence type="ECO:0000256" key="1">
    <source>
        <dbReference type="ARBA" id="ARBA00022723"/>
    </source>
</evidence>
<name>A0ABS1V6C3_9PROT</name>
<proteinExistence type="predicted"/>
<dbReference type="Proteomes" id="UP000606490">
    <property type="component" value="Unassembled WGS sequence"/>
</dbReference>
<keyword evidence="3" id="KW-1185">Reference proteome</keyword>
<dbReference type="EMBL" id="JAEUXJ010000004">
    <property type="protein sequence ID" value="MBL6456274.1"/>
    <property type="molecule type" value="Genomic_DNA"/>
</dbReference>